<dbReference type="InterPro" id="IPR041505">
    <property type="entry name" value="Dis3_CSD2"/>
</dbReference>
<dbReference type="PANTHER" id="PTHR23355:SF9">
    <property type="entry name" value="DIS3-LIKE EXONUCLEASE 2"/>
    <property type="match status" value="1"/>
</dbReference>
<dbReference type="SMART" id="SM00955">
    <property type="entry name" value="RNB"/>
    <property type="match status" value="1"/>
</dbReference>
<feature type="domain" description="RNB" evidence="1">
    <location>
        <begin position="301"/>
        <end position="664"/>
    </location>
</feature>
<dbReference type="GeneTree" id="ENSGT00530000063106"/>
<dbReference type="FunCoup" id="F7A4T6">
    <property type="interactions" value="1044"/>
</dbReference>
<dbReference type="Pfam" id="PF00773">
    <property type="entry name" value="RNB"/>
    <property type="match status" value="1"/>
</dbReference>
<evidence type="ECO:0000259" key="1">
    <source>
        <dbReference type="SMART" id="SM00955"/>
    </source>
</evidence>
<dbReference type="InterPro" id="IPR050180">
    <property type="entry name" value="RNR_Ribonuclease"/>
</dbReference>
<proteinExistence type="predicted"/>
<name>F7A4T6_CIOIN</name>
<dbReference type="InterPro" id="IPR001900">
    <property type="entry name" value="RNase_II/R"/>
</dbReference>
<protein>
    <recommendedName>
        <fullName evidence="1">RNB domain-containing protein</fullName>
    </recommendedName>
</protein>
<dbReference type="InterPro" id="IPR041093">
    <property type="entry name" value="Dis3l2-like_C"/>
</dbReference>
<dbReference type="GO" id="GO:0000932">
    <property type="term" value="C:P-body"/>
    <property type="evidence" value="ECO:0000318"/>
    <property type="project" value="GO_Central"/>
</dbReference>
<dbReference type="PANTHER" id="PTHR23355">
    <property type="entry name" value="RIBONUCLEASE"/>
    <property type="match status" value="1"/>
</dbReference>
<evidence type="ECO:0000313" key="3">
    <source>
        <dbReference type="Proteomes" id="UP000008144"/>
    </source>
</evidence>
<dbReference type="Ensembl" id="ENSCINT00000008123.3">
    <property type="protein sequence ID" value="ENSCINP00000008123.3"/>
    <property type="gene ID" value="ENSCING00000003927.3"/>
</dbReference>
<dbReference type="AlphaFoldDB" id="F7A4T6"/>
<dbReference type="GO" id="GO:0010587">
    <property type="term" value="P:miRNA catabolic process"/>
    <property type="evidence" value="ECO:0000318"/>
    <property type="project" value="GO_Central"/>
</dbReference>
<dbReference type="PROSITE" id="PS01175">
    <property type="entry name" value="RIBONUCLEASE_II"/>
    <property type="match status" value="1"/>
</dbReference>
<dbReference type="HOGENOM" id="CLU_002333_5_2_1"/>
<dbReference type="GO" id="GO:0003723">
    <property type="term" value="F:RNA binding"/>
    <property type="evidence" value="ECO:0007669"/>
    <property type="project" value="InterPro"/>
</dbReference>
<dbReference type="GO" id="GO:0006402">
    <property type="term" value="P:mRNA catabolic process"/>
    <property type="evidence" value="ECO:0000318"/>
    <property type="project" value="GO_Central"/>
</dbReference>
<organism evidence="2 3">
    <name type="scientific">Ciona intestinalis</name>
    <name type="common">Transparent sea squirt</name>
    <name type="synonym">Ascidia intestinalis</name>
    <dbReference type="NCBI Taxonomy" id="7719"/>
    <lineage>
        <taxon>Eukaryota</taxon>
        <taxon>Metazoa</taxon>
        <taxon>Chordata</taxon>
        <taxon>Tunicata</taxon>
        <taxon>Ascidiacea</taxon>
        <taxon>Phlebobranchia</taxon>
        <taxon>Cionidae</taxon>
        <taxon>Ciona</taxon>
    </lineage>
</organism>
<accession>F7A4T6</accession>
<dbReference type="Proteomes" id="UP000008144">
    <property type="component" value="Unassembled WGS sequence"/>
</dbReference>
<dbReference type="GO" id="GO:0000175">
    <property type="term" value="F:3'-5'-RNA exonuclease activity"/>
    <property type="evidence" value="ECO:0000318"/>
    <property type="project" value="GO_Central"/>
</dbReference>
<dbReference type="Pfam" id="PF17849">
    <property type="entry name" value="OB_Dis3"/>
    <property type="match status" value="1"/>
</dbReference>
<dbReference type="InterPro" id="IPR012340">
    <property type="entry name" value="NA-bd_OB-fold"/>
</dbReference>
<dbReference type="Gene3D" id="2.40.50.700">
    <property type="match status" value="1"/>
</dbReference>
<dbReference type="InParanoid" id="F7A4T6"/>
<dbReference type="SUPFAM" id="SSF50249">
    <property type="entry name" value="Nucleic acid-binding proteins"/>
    <property type="match status" value="2"/>
</dbReference>
<dbReference type="STRING" id="7719.ENSCINP00000008123"/>
<dbReference type="Gene3D" id="2.40.50.140">
    <property type="entry name" value="Nucleic acid-binding proteins"/>
    <property type="match status" value="1"/>
</dbReference>
<dbReference type="OMA" id="AFLRCHP"/>
<dbReference type="Pfam" id="PF17877">
    <property type="entry name" value="Dis3l2_C_term"/>
    <property type="match status" value="1"/>
</dbReference>
<dbReference type="Gene3D" id="2.40.50.690">
    <property type="match status" value="1"/>
</dbReference>
<reference evidence="2" key="3">
    <citation type="submission" date="2025-09" db="UniProtKB">
        <authorList>
            <consortium name="Ensembl"/>
        </authorList>
    </citation>
    <scope>IDENTIFICATION</scope>
</reference>
<sequence length="741" mass="83197">MQNSAEAQSLWRKYTTEPLSGVVASPDTNKKLKNNWKPYFEDHLPHSELEAGIATGELIKGTLRVNAKKFSHAFIADKEGHDILMDGFKDRNRALNGDVVAVRIKDKKDWIIGVSDLAEQLGAVSVGDSKADQTSPNVSSPTYVSFGLFFNICLFAAVGKFNKTRKTGVVVGIVEKKSRQVVTGHLRLDKAKPNDKFITLETVSKNNQNLQIPREEVMKEKAKQDISNVLFVGKILKWEPHSPLPLGELCQSIGEIGQIEPETTRILIDHEVDFSEFSNAVNQCLPSDLPWTIPQAERAKRRDFTSECIFSIDPPSARDLDDALHCKQLPNGNNESVRTYEIGVHIADVSYFVHPGTALDKVASERCTSVYLVQRVIPMLPRLLCEELCSLNPGTERLAFSVVWNITEQGKILSQWFGRSVIRSCAKFSYDHAQSFIDNPDRDFSQPESACQENEFPEITGNFSMNEIKTKVLGLFKVSQNLRKQRIDNGALRLDQVRLSYTLNSETGLPNGCYTYEYKKSNELIEEFMLLANMAVAHKLYTSIPTHAFLRSHSEPKEEMMQDFVSTCMALGLEVDASSSEALAESLRTAPGADELAKYRKQALFLLAIKPQQLATYICAGSVSDESKYHHYALNVPLYTHFTSPIRRYADLVVHRQLAAVIGYKKSPLILFDELQAQATLCNHRKSNAKQAQELSIDLFFNLLVNNFGPLESRGMVMNVLDRAVDILSTEYGVTKRVYLE</sequence>
<dbReference type="InterPro" id="IPR022966">
    <property type="entry name" value="RNase_II/R_CS"/>
</dbReference>
<reference evidence="3" key="1">
    <citation type="journal article" date="2002" name="Science">
        <title>The draft genome of Ciona intestinalis: insights into chordate and vertebrate origins.</title>
        <authorList>
            <person name="Dehal P."/>
            <person name="Satou Y."/>
            <person name="Campbell R.K."/>
            <person name="Chapman J."/>
            <person name="Degnan B."/>
            <person name="De Tomaso A."/>
            <person name="Davidson B."/>
            <person name="Di Gregorio A."/>
            <person name="Gelpke M."/>
            <person name="Goodstein D.M."/>
            <person name="Harafuji N."/>
            <person name="Hastings K.E."/>
            <person name="Ho I."/>
            <person name="Hotta K."/>
            <person name="Huang W."/>
            <person name="Kawashima T."/>
            <person name="Lemaire P."/>
            <person name="Martinez D."/>
            <person name="Meinertzhagen I.A."/>
            <person name="Necula S."/>
            <person name="Nonaka M."/>
            <person name="Putnam N."/>
            <person name="Rash S."/>
            <person name="Saiga H."/>
            <person name="Satake M."/>
            <person name="Terry A."/>
            <person name="Yamada L."/>
            <person name="Wang H.G."/>
            <person name="Awazu S."/>
            <person name="Azumi K."/>
            <person name="Boore J."/>
            <person name="Branno M."/>
            <person name="Chin-Bow S."/>
            <person name="DeSantis R."/>
            <person name="Doyle S."/>
            <person name="Francino P."/>
            <person name="Keys D.N."/>
            <person name="Haga S."/>
            <person name="Hayashi H."/>
            <person name="Hino K."/>
            <person name="Imai K.S."/>
            <person name="Inaba K."/>
            <person name="Kano S."/>
            <person name="Kobayashi K."/>
            <person name="Kobayashi M."/>
            <person name="Lee B.I."/>
            <person name="Makabe K.W."/>
            <person name="Manohar C."/>
            <person name="Matassi G."/>
            <person name="Medina M."/>
            <person name="Mochizuki Y."/>
            <person name="Mount S."/>
            <person name="Morishita T."/>
            <person name="Miura S."/>
            <person name="Nakayama A."/>
            <person name="Nishizaka S."/>
            <person name="Nomoto H."/>
            <person name="Ohta F."/>
            <person name="Oishi K."/>
            <person name="Rigoutsos I."/>
            <person name="Sano M."/>
            <person name="Sasaki A."/>
            <person name="Sasakura Y."/>
            <person name="Shoguchi E."/>
            <person name="Shin-i T."/>
            <person name="Spagnuolo A."/>
            <person name="Stainier D."/>
            <person name="Suzuki M.M."/>
            <person name="Tassy O."/>
            <person name="Takatori N."/>
            <person name="Tokuoka M."/>
            <person name="Yagi K."/>
            <person name="Yoshizaki F."/>
            <person name="Wada S."/>
            <person name="Zhang C."/>
            <person name="Hyatt P.D."/>
            <person name="Larimer F."/>
            <person name="Detter C."/>
            <person name="Doggett N."/>
            <person name="Glavina T."/>
            <person name="Hawkins T."/>
            <person name="Richardson P."/>
            <person name="Lucas S."/>
            <person name="Kohara Y."/>
            <person name="Levine M."/>
            <person name="Satoh N."/>
            <person name="Rokhsar D.S."/>
        </authorList>
    </citation>
    <scope>NUCLEOTIDE SEQUENCE [LARGE SCALE GENOMIC DNA]</scope>
</reference>
<keyword evidence="3" id="KW-1185">Reference proteome</keyword>
<dbReference type="FunFam" id="2.40.50.700:FF:000002">
    <property type="entry name" value="Cell wall biogenesis protein"/>
    <property type="match status" value="1"/>
</dbReference>
<reference evidence="2" key="2">
    <citation type="submission" date="2025-08" db="UniProtKB">
        <authorList>
            <consortium name="Ensembl"/>
        </authorList>
    </citation>
    <scope>IDENTIFICATION</scope>
</reference>
<evidence type="ECO:0000313" key="2">
    <source>
        <dbReference type="Ensembl" id="ENSCINP00000008123.3"/>
    </source>
</evidence>